<comment type="caution">
    <text evidence="2">The sequence shown here is derived from an EMBL/GenBank/DDBJ whole genome shotgun (WGS) entry which is preliminary data.</text>
</comment>
<evidence type="ECO:0000313" key="2">
    <source>
        <dbReference type="EMBL" id="OHS96771.1"/>
    </source>
</evidence>
<evidence type="ECO:0000256" key="1">
    <source>
        <dbReference type="SAM" id="Coils"/>
    </source>
</evidence>
<keyword evidence="1" id="KW-0175">Coiled coil</keyword>
<dbReference type="VEuPathDB" id="TrichDB:TRFO_36991"/>
<dbReference type="EMBL" id="MLAK01001153">
    <property type="protein sequence ID" value="OHS96771.1"/>
    <property type="molecule type" value="Genomic_DNA"/>
</dbReference>
<gene>
    <name evidence="2" type="ORF">TRFO_36991</name>
</gene>
<protein>
    <recommendedName>
        <fullName evidence="4">Biogenesis of lysosome-related organelles complex 1 subunit 7</fullName>
    </recommendedName>
</protein>
<proteinExistence type="predicted"/>
<organism evidence="2 3">
    <name type="scientific">Tritrichomonas foetus</name>
    <dbReference type="NCBI Taxonomy" id="1144522"/>
    <lineage>
        <taxon>Eukaryota</taxon>
        <taxon>Metamonada</taxon>
        <taxon>Parabasalia</taxon>
        <taxon>Tritrichomonadida</taxon>
        <taxon>Tritrichomonadidae</taxon>
        <taxon>Tritrichomonas</taxon>
    </lineage>
</organism>
<dbReference type="InterPro" id="IPR028119">
    <property type="entry name" value="Snapin/Pallidin/Snn1"/>
</dbReference>
<dbReference type="Proteomes" id="UP000179807">
    <property type="component" value="Unassembled WGS sequence"/>
</dbReference>
<dbReference type="GeneID" id="94845872"/>
<evidence type="ECO:0008006" key="4">
    <source>
        <dbReference type="Google" id="ProtNLM"/>
    </source>
</evidence>
<dbReference type="AlphaFoldDB" id="A0A1J4JGK3"/>
<dbReference type="RefSeq" id="XP_068349908.1">
    <property type="nucleotide sequence ID" value="XM_068511168.1"/>
</dbReference>
<sequence>MEEIHEYPKCSFTEDEIEIKTHAIRSAVSNIVLESSNALKEAFESQNRISDKIIELDACLEQLDALKKSPNYKSSITKINSMRGRVQKMQKRIKNLQARFNALEQTIRTK</sequence>
<keyword evidence="3" id="KW-1185">Reference proteome</keyword>
<accession>A0A1J4JGK3</accession>
<reference evidence="2" key="1">
    <citation type="submission" date="2016-10" db="EMBL/GenBank/DDBJ databases">
        <authorList>
            <person name="Benchimol M."/>
            <person name="Almeida L.G."/>
            <person name="Vasconcelos A.T."/>
            <person name="Perreira-Neves A."/>
            <person name="Rosa I.A."/>
            <person name="Tasca T."/>
            <person name="Bogo M.R."/>
            <person name="de Souza W."/>
        </authorList>
    </citation>
    <scope>NUCLEOTIDE SEQUENCE [LARGE SCALE GENOMIC DNA]</scope>
    <source>
        <strain evidence="2">K</strain>
    </source>
</reference>
<dbReference type="Pfam" id="PF14712">
    <property type="entry name" value="Snapin_Pallidin"/>
    <property type="match status" value="1"/>
</dbReference>
<evidence type="ECO:0000313" key="3">
    <source>
        <dbReference type="Proteomes" id="UP000179807"/>
    </source>
</evidence>
<name>A0A1J4JGK3_9EUKA</name>
<feature type="coiled-coil region" evidence="1">
    <location>
        <begin position="79"/>
        <end position="106"/>
    </location>
</feature>